<dbReference type="PANTHER" id="PTHR20908:SF1">
    <property type="entry name" value="LD15586P"/>
    <property type="match status" value="1"/>
</dbReference>
<evidence type="ECO:0000313" key="1">
    <source>
        <dbReference type="EMBL" id="CAG5103709.1"/>
    </source>
</evidence>
<keyword evidence="2" id="KW-1185">Reference proteome</keyword>
<name>A0A8J2MXK5_COTCN</name>
<comment type="caution">
    <text evidence="1">The sequence shown here is derived from an EMBL/GenBank/DDBJ whole genome shotgun (WGS) entry which is preliminary data.</text>
</comment>
<reference evidence="1" key="1">
    <citation type="submission" date="2021-04" db="EMBL/GenBank/DDBJ databases">
        <authorList>
            <person name="Chebbi M.A.C M."/>
        </authorList>
    </citation>
    <scope>NUCLEOTIDE SEQUENCE</scope>
</reference>
<dbReference type="InterPro" id="IPR008547">
    <property type="entry name" value="DUF829_TMEM53"/>
</dbReference>
<dbReference type="PANTHER" id="PTHR20908">
    <property type="entry name" value="LD15586P"/>
    <property type="match status" value="1"/>
</dbReference>
<dbReference type="OrthoDB" id="77878at2759"/>
<gene>
    <name evidence="1" type="ORF">HICCMSTLAB_LOCUS11645</name>
</gene>
<dbReference type="GO" id="GO:0017171">
    <property type="term" value="F:serine hydrolase activity"/>
    <property type="evidence" value="ECO:0007669"/>
    <property type="project" value="TreeGrafter"/>
</dbReference>
<dbReference type="SUPFAM" id="SSF53474">
    <property type="entry name" value="alpha/beta-Hydrolases"/>
    <property type="match status" value="1"/>
</dbReference>
<organism evidence="1 2">
    <name type="scientific">Cotesia congregata</name>
    <name type="common">Parasitoid wasp</name>
    <name type="synonym">Apanteles congregatus</name>
    <dbReference type="NCBI Taxonomy" id="51543"/>
    <lineage>
        <taxon>Eukaryota</taxon>
        <taxon>Metazoa</taxon>
        <taxon>Ecdysozoa</taxon>
        <taxon>Arthropoda</taxon>
        <taxon>Hexapoda</taxon>
        <taxon>Insecta</taxon>
        <taxon>Pterygota</taxon>
        <taxon>Neoptera</taxon>
        <taxon>Endopterygota</taxon>
        <taxon>Hymenoptera</taxon>
        <taxon>Apocrita</taxon>
        <taxon>Ichneumonoidea</taxon>
        <taxon>Braconidae</taxon>
        <taxon>Microgastrinae</taxon>
        <taxon>Cotesia</taxon>
    </lineage>
</organism>
<proteinExistence type="predicted"/>
<dbReference type="AlphaFoldDB" id="A0A8J2MXK5"/>
<dbReference type="Gene3D" id="3.40.50.1820">
    <property type="entry name" value="alpha/beta hydrolase"/>
    <property type="match status" value="1"/>
</dbReference>
<dbReference type="EMBL" id="CAJNRD030001123">
    <property type="protein sequence ID" value="CAG5103709.1"/>
    <property type="molecule type" value="Genomic_DNA"/>
</dbReference>
<protein>
    <recommendedName>
        <fullName evidence="3">Transmembrane protein 53</fullName>
    </recommendedName>
</protein>
<evidence type="ECO:0008006" key="3">
    <source>
        <dbReference type="Google" id="ProtNLM"/>
    </source>
</evidence>
<evidence type="ECO:0000313" key="2">
    <source>
        <dbReference type="Proteomes" id="UP000786811"/>
    </source>
</evidence>
<accession>A0A8J2MXK5</accession>
<sequence length="321" mass="37421">MFFMRTVIFSAVKSRWAAFRQSPLAGKKHNLLFGFVACRLVSTHHISKNIEVICHDDKPPTIEKPFSLQLEKTIDRPLLVILSWLFSKRKHVMKFANLYLEQGFDVVTVSVTPFQLMWPVKGTRVVAKDLLTFLDRNTSYQQIMLHGFSIGGYMWGELLDHVHEDREKYNHVIDRIVGQVWDSAADITELTMGTAKAVFPNNEMMQNIVRKYLEYHLKTFHEQATRYYIRSSQLFHLNLVHAPALFLMSNADPVGAVDSNMRVRDSWDSLGTPTYVKIFEKSPHVGHFHKYPKEYVNEIYTFLDKLKMIKNEEKIRARIQA</sequence>
<dbReference type="InterPro" id="IPR029058">
    <property type="entry name" value="AB_hydrolase_fold"/>
</dbReference>
<dbReference type="Proteomes" id="UP000786811">
    <property type="component" value="Unassembled WGS sequence"/>
</dbReference>
<dbReference type="Pfam" id="PF05705">
    <property type="entry name" value="DUF829"/>
    <property type="match status" value="1"/>
</dbReference>